<dbReference type="NCBIfam" id="TIGR01387">
    <property type="entry name" value="cztR_silR_copR"/>
    <property type="match status" value="1"/>
</dbReference>
<evidence type="ECO:0000259" key="8">
    <source>
        <dbReference type="PROSITE" id="PS50110"/>
    </source>
</evidence>
<protein>
    <submittedName>
        <fullName evidence="10">Two-component system copper resistance phosphate regulon response regulator CusR</fullName>
    </submittedName>
</protein>
<dbReference type="Gene3D" id="1.10.10.10">
    <property type="entry name" value="Winged helix-like DNA-binding domain superfamily/Winged helix DNA-binding domain"/>
    <property type="match status" value="1"/>
</dbReference>
<feature type="domain" description="Response regulatory" evidence="8">
    <location>
        <begin position="6"/>
        <end position="120"/>
    </location>
</feature>
<dbReference type="PANTHER" id="PTHR48111">
    <property type="entry name" value="REGULATOR OF RPOS"/>
    <property type="match status" value="1"/>
</dbReference>
<dbReference type="Pfam" id="PF00486">
    <property type="entry name" value="Trans_reg_C"/>
    <property type="match status" value="1"/>
</dbReference>
<keyword evidence="11" id="KW-1185">Reference proteome</keyword>
<evidence type="ECO:0000256" key="7">
    <source>
        <dbReference type="PROSITE-ProRule" id="PRU01091"/>
    </source>
</evidence>
<feature type="modified residue" description="4-aspartylphosphate" evidence="6">
    <location>
        <position position="55"/>
    </location>
</feature>
<dbReference type="EMBL" id="VLKY01000015">
    <property type="protein sequence ID" value="TWI50503.1"/>
    <property type="molecule type" value="Genomic_DNA"/>
</dbReference>
<evidence type="ECO:0000313" key="11">
    <source>
        <dbReference type="Proteomes" id="UP000316905"/>
    </source>
</evidence>
<evidence type="ECO:0000256" key="5">
    <source>
        <dbReference type="ARBA" id="ARBA00023163"/>
    </source>
</evidence>
<gene>
    <name evidence="10" type="ORF">IQ22_03897</name>
</gene>
<keyword evidence="4 7" id="KW-0238">DNA-binding</keyword>
<dbReference type="AlphaFoldDB" id="A0A562Q1I6"/>
<sequence length="231" mass="25663">MSAAMNLLIAEDEPKTGLYLQQGLSEAGFTVDRVMSGTEALEKALSGAYELLILDVMMPGLDGWAVLSALRAADKDMPVLFLTARDQVEDRVKGLELGADDYLVKPFAFSELLARVRTLLRRRVAAPLQTVLTLADLEIDLISRKALRGGQRIDLTTKEFALLELLIRRRGEVLPKTLIAAQVWNIHFDSDTNIIEVAVRRLRAKIDDGFEVKLIHTVRGMGYMLDAPETT</sequence>
<evidence type="ECO:0000313" key="10">
    <source>
        <dbReference type="EMBL" id="TWI50503.1"/>
    </source>
</evidence>
<dbReference type="InterPro" id="IPR039420">
    <property type="entry name" value="WalR-like"/>
</dbReference>
<dbReference type="Proteomes" id="UP000316905">
    <property type="component" value="Unassembled WGS sequence"/>
</dbReference>
<evidence type="ECO:0000259" key="9">
    <source>
        <dbReference type="PROSITE" id="PS51755"/>
    </source>
</evidence>
<evidence type="ECO:0000256" key="3">
    <source>
        <dbReference type="ARBA" id="ARBA00023015"/>
    </source>
</evidence>
<dbReference type="SMART" id="SM00448">
    <property type="entry name" value="REC"/>
    <property type="match status" value="1"/>
</dbReference>
<evidence type="ECO:0000256" key="1">
    <source>
        <dbReference type="ARBA" id="ARBA00022553"/>
    </source>
</evidence>
<evidence type="ECO:0000256" key="2">
    <source>
        <dbReference type="ARBA" id="ARBA00023012"/>
    </source>
</evidence>
<dbReference type="Gene3D" id="6.10.250.690">
    <property type="match status" value="1"/>
</dbReference>
<dbReference type="Gene3D" id="3.40.50.2300">
    <property type="match status" value="1"/>
</dbReference>
<keyword evidence="5" id="KW-0804">Transcription</keyword>
<dbReference type="InterPro" id="IPR011006">
    <property type="entry name" value="CheY-like_superfamily"/>
</dbReference>
<reference evidence="10 11" key="1">
    <citation type="journal article" date="2015" name="Stand. Genomic Sci.">
        <title>Genomic Encyclopedia of Bacterial and Archaeal Type Strains, Phase III: the genomes of soil and plant-associated and newly described type strains.</title>
        <authorList>
            <person name="Whitman W.B."/>
            <person name="Woyke T."/>
            <person name="Klenk H.P."/>
            <person name="Zhou Y."/>
            <person name="Lilburn T.G."/>
            <person name="Beck B.J."/>
            <person name="De Vos P."/>
            <person name="Vandamme P."/>
            <person name="Eisen J.A."/>
            <person name="Garrity G."/>
            <person name="Hugenholtz P."/>
            <person name="Kyrpides N.C."/>
        </authorList>
    </citation>
    <scope>NUCLEOTIDE SEQUENCE [LARGE SCALE GENOMIC DNA]</scope>
    <source>
        <strain evidence="10 11">CGMCC 1.6858</strain>
    </source>
</reference>
<dbReference type="GO" id="GO:0000156">
    <property type="term" value="F:phosphorelay response regulator activity"/>
    <property type="evidence" value="ECO:0007669"/>
    <property type="project" value="TreeGrafter"/>
</dbReference>
<keyword evidence="1 6" id="KW-0597">Phosphoprotein</keyword>
<dbReference type="FunFam" id="1.10.10.10:FF:000005">
    <property type="entry name" value="Two-component system response regulator"/>
    <property type="match status" value="1"/>
</dbReference>
<dbReference type="GO" id="GO:0000976">
    <property type="term" value="F:transcription cis-regulatory region binding"/>
    <property type="evidence" value="ECO:0007669"/>
    <property type="project" value="TreeGrafter"/>
</dbReference>
<dbReference type="PANTHER" id="PTHR48111:SF41">
    <property type="entry name" value="TRANSCRIPTIONAL REGULATORY PROTEIN CUSR-RELATED"/>
    <property type="match status" value="1"/>
</dbReference>
<comment type="caution">
    <text evidence="10">The sequence shown here is derived from an EMBL/GenBank/DDBJ whole genome shotgun (WGS) entry which is preliminary data.</text>
</comment>
<dbReference type="SUPFAM" id="SSF52172">
    <property type="entry name" value="CheY-like"/>
    <property type="match status" value="1"/>
</dbReference>
<feature type="DNA-binding region" description="OmpR/PhoB-type" evidence="7">
    <location>
        <begin position="129"/>
        <end position="227"/>
    </location>
</feature>
<dbReference type="PROSITE" id="PS51755">
    <property type="entry name" value="OMPR_PHOB"/>
    <property type="match status" value="1"/>
</dbReference>
<organism evidence="10 11">
    <name type="scientific">Pseudomonas duriflava</name>
    <dbReference type="NCBI Taxonomy" id="459528"/>
    <lineage>
        <taxon>Bacteria</taxon>
        <taxon>Pseudomonadati</taxon>
        <taxon>Pseudomonadota</taxon>
        <taxon>Gammaproteobacteria</taxon>
        <taxon>Pseudomonadales</taxon>
        <taxon>Pseudomonadaceae</taxon>
        <taxon>Pseudomonas</taxon>
    </lineage>
</organism>
<dbReference type="InterPro" id="IPR001867">
    <property type="entry name" value="OmpR/PhoB-type_DNA-bd"/>
</dbReference>
<accession>A0A562Q1I6</accession>
<proteinExistence type="predicted"/>
<dbReference type="InterPro" id="IPR001789">
    <property type="entry name" value="Sig_transdc_resp-reg_receiver"/>
</dbReference>
<dbReference type="SMART" id="SM00862">
    <property type="entry name" value="Trans_reg_C"/>
    <property type="match status" value="1"/>
</dbReference>
<keyword evidence="3" id="KW-0805">Transcription regulation</keyword>
<dbReference type="CDD" id="cd00383">
    <property type="entry name" value="trans_reg_C"/>
    <property type="match status" value="1"/>
</dbReference>
<dbReference type="GO" id="GO:0006355">
    <property type="term" value="P:regulation of DNA-templated transcription"/>
    <property type="evidence" value="ECO:0007669"/>
    <property type="project" value="InterPro"/>
</dbReference>
<dbReference type="CDD" id="cd19935">
    <property type="entry name" value="REC_OmpR_CusR-like"/>
    <property type="match status" value="1"/>
</dbReference>
<dbReference type="InterPro" id="IPR036388">
    <property type="entry name" value="WH-like_DNA-bd_sf"/>
</dbReference>
<dbReference type="PROSITE" id="PS50110">
    <property type="entry name" value="RESPONSE_REGULATORY"/>
    <property type="match status" value="1"/>
</dbReference>
<dbReference type="InterPro" id="IPR006291">
    <property type="entry name" value="CusR-like"/>
</dbReference>
<feature type="domain" description="OmpR/PhoB-type" evidence="9">
    <location>
        <begin position="129"/>
        <end position="227"/>
    </location>
</feature>
<keyword evidence="2" id="KW-0902">Two-component regulatory system</keyword>
<evidence type="ECO:0000256" key="4">
    <source>
        <dbReference type="ARBA" id="ARBA00023125"/>
    </source>
</evidence>
<dbReference type="GO" id="GO:0032993">
    <property type="term" value="C:protein-DNA complex"/>
    <property type="evidence" value="ECO:0007669"/>
    <property type="project" value="TreeGrafter"/>
</dbReference>
<dbReference type="Pfam" id="PF00072">
    <property type="entry name" value="Response_reg"/>
    <property type="match status" value="1"/>
</dbReference>
<dbReference type="GO" id="GO:0005829">
    <property type="term" value="C:cytosol"/>
    <property type="evidence" value="ECO:0007669"/>
    <property type="project" value="TreeGrafter"/>
</dbReference>
<name>A0A562Q1I6_9PSED</name>
<evidence type="ECO:0000256" key="6">
    <source>
        <dbReference type="PROSITE-ProRule" id="PRU00169"/>
    </source>
</evidence>